<dbReference type="Proteomes" id="UP001600941">
    <property type="component" value="Unassembled WGS sequence"/>
</dbReference>
<gene>
    <name evidence="1" type="ORF">K340107D12_22950</name>
</gene>
<dbReference type="InterPro" id="IPR037221">
    <property type="entry name" value="H-type_lectin_dom_sf"/>
</dbReference>
<accession>A0ABQ0BSG1</accession>
<dbReference type="SUPFAM" id="SSF141086">
    <property type="entry name" value="Agglutinin HPA-like"/>
    <property type="match status" value="1"/>
</dbReference>
<protein>
    <submittedName>
        <fullName evidence="1">Uncharacterized protein</fullName>
    </submittedName>
</protein>
<organism evidence="1 2">
    <name type="scientific">Blautia parvula</name>
    <dbReference type="NCBI Taxonomy" id="2877527"/>
    <lineage>
        <taxon>Bacteria</taxon>
        <taxon>Bacillati</taxon>
        <taxon>Bacillota</taxon>
        <taxon>Clostridia</taxon>
        <taxon>Lachnospirales</taxon>
        <taxon>Lachnospiraceae</taxon>
        <taxon>Blautia</taxon>
    </lineage>
</organism>
<name>A0ABQ0BSG1_9FIRM</name>
<keyword evidence="2" id="KW-1185">Reference proteome</keyword>
<dbReference type="EMBL" id="BAABZQ010000001">
    <property type="protein sequence ID" value="GAA6499479.1"/>
    <property type="molecule type" value="Genomic_DNA"/>
</dbReference>
<evidence type="ECO:0000313" key="2">
    <source>
        <dbReference type="Proteomes" id="UP001600941"/>
    </source>
</evidence>
<evidence type="ECO:0000313" key="1">
    <source>
        <dbReference type="EMBL" id="GAA6499479.1"/>
    </source>
</evidence>
<dbReference type="Gene3D" id="2.60.40.2080">
    <property type="match status" value="1"/>
</dbReference>
<comment type="caution">
    <text evidence="1">The sequence shown here is derived from an EMBL/GenBank/DDBJ whole genome shotgun (WGS) entry which is preliminary data.</text>
</comment>
<dbReference type="RefSeq" id="WP_103731788.1">
    <property type="nucleotide sequence ID" value="NZ_AP031413.1"/>
</dbReference>
<proteinExistence type="predicted"/>
<sequence length="82" mass="8898">MTLLTGQTTITPVPNEQTSKHVTFKTPFKSKPEVFITPRSSVAGKVLLGVGVIGTTTNGFDIYVLRTNDTDTEISWLAIGKM</sequence>
<reference evidence="1 2" key="1">
    <citation type="submission" date="2024-04" db="EMBL/GenBank/DDBJ databases">
        <title>Defined microbial consortia suppress multidrug-resistant proinflammatory Enterobacteriaceae via ecological control.</title>
        <authorList>
            <person name="Furuichi M."/>
            <person name="Kawaguchi T."/>
            <person name="Pust M."/>
            <person name="Yasuma K."/>
            <person name="Plichta D."/>
            <person name="Hasegawa N."/>
            <person name="Ohya T."/>
            <person name="Bhattarai S."/>
            <person name="Sasajima S."/>
            <person name="Aoto Y."/>
            <person name="Tuganbaev T."/>
            <person name="Yaginuma M."/>
            <person name="Ueda M."/>
            <person name="Okahashi N."/>
            <person name="Amafuji K."/>
            <person name="Kiridooshi Y."/>
            <person name="Sugita K."/>
            <person name="Strazar M."/>
            <person name="Skelly A."/>
            <person name="Suda W."/>
            <person name="Hattori M."/>
            <person name="Nakamoto N."/>
            <person name="Caballero S."/>
            <person name="Norman J."/>
            <person name="Olle B."/>
            <person name="Tanoue T."/>
            <person name="Arita M."/>
            <person name="Bucci V."/>
            <person name="Atarashi K."/>
            <person name="Xavier R."/>
            <person name="Honda K."/>
        </authorList>
    </citation>
    <scope>NUCLEOTIDE SEQUENCE [LARGE SCALE GENOMIC DNA]</scope>
    <source>
        <strain evidence="2">k34-0107-D12</strain>
    </source>
</reference>